<accession>A0A2S6I1W5</accession>
<dbReference type="Gene3D" id="2.40.50.140">
    <property type="entry name" value="Nucleic acid-binding proteins"/>
    <property type="match status" value="1"/>
</dbReference>
<dbReference type="Proteomes" id="UP000237662">
    <property type="component" value="Unassembled WGS sequence"/>
</dbReference>
<gene>
    <name evidence="1" type="ORF">CLV84_2056</name>
</gene>
<dbReference type="SUPFAM" id="SSF50249">
    <property type="entry name" value="Nucleic acid-binding proteins"/>
    <property type="match status" value="1"/>
</dbReference>
<keyword evidence="2" id="KW-1185">Reference proteome</keyword>
<dbReference type="InterPro" id="IPR012340">
    <property type="entry name" value="NA-bd_OB-fold"/>
</dbReference>
<comment type="caution">
    <text evidence="1">The sequence shown here is derived from an EMBL/GenBank/DDBJ whole genome shotgun (WGS) entry which is preliminary data.</text>
</comment>
<proteinExistence type="predicted"/>
<dbReference type="RefSeq" id="WP_104419678.1">
    <property type="nucleotide sequence ID" value="NZ_PTJC01000006.1"/>
</dbReference>
<name>A0A2S6I1W5_9BACT</name>
<dbReference type="EMBL" id="PTJC01000006">
    <property type="protein sequence ID" value="PPK85164.1"/>
    <property type="molecule type" value="Genomic_DNA"/>
</dbReference>
<dbReference type="OrthoDB" id="9805039at2"/>
<reference evidence="1 2" key="1">
    <citation type="submission" date="2018-02" db="EMBL/GenBank/DDBJ databases">
        <title>Genomic Encyclopedia of Archaeal and Bacterial Type Strains, Phase II (KMG-II): from individual species to whole genera.</title>
        <authorList>
            <person name="Goeker M."/>
        </authorList>
    </citation>
    <scope>NUCLEOTIDE SEQUENCE [LARGE SCALE GENOMIC DNA]</scope>
    <source>
        <strain evidence="1 2">DSM 29526</strain>
    </source>
</reference>
<dbReference type="AlphaFoldDB" id="A0A2S6I1W5"/>
<protein>
    <submittedName>
        <fullName evidence="1">Cold-shock-like DNA binding protein</fullName>
    </submittedName>
</protein>
<organism evidence="1 2">
    <name type="scientific">Neolewinella xylanilytica</name>
    <dbReference type="NCBI Taxonomy" id="1514080"/>
    <lineage>
        <taxon>Bacteria</taxon>
        <taxon>Pseudomonadati</taxon>
        <taxon>Bacteroidota</taxon>
        <taxon>Saprospiria</taxon>
        <taxon>Saprospirales</taxon>
        <taxon>Lewinellaceae</taxon>
        <taxon>Neolewinella</taxon>
    </lineage>
</organism>
<sequence>MLPEFSLGVVLFYLPEKGYGYLRLEGTREEFHFRKRNVVGRPPGKGDRVRFSLREGRQGYYADQVTAVGMG</sequence>
<evidence type="ECO:0000313" key="2">
    <source>
        <dbReference type="Proteomes" id="UP000237662"/>
    </source>
</evidence>
<evidence type="ECO:0000313" key="1">
    <source>
        <dbReference type="EMBL" id="PPK85164.1"/>
    </source>
</evidence>